<reference evidence="3" key="1">
    <citation type="submission" date="2020-03" db="EMBL/GenBank/DDBJ databases">
        <authorList>
            <person name="Weist P."/>
        </authorList>
    </citation>
    <scope>NUCLEOTIDE SEQUENCE</scope>
</reference>
<feature type="region of interest" description="Disordered" evidence="1">
    <location>
        <begin position="168"/>
        <end position="194"/>
    </location>
</feature>
<comment type="caution">
    <text evidence="3">The sequence shown here is derived from an EMBL/GenBank/DDBJ whole genome shotgun (WGS) entry which is preliminary data.</text>
</comment>
<feature type="signal peptide" evidence="2">
    <location>
        <begin position="1"/>
        <end position="20"/>
    </location>
</feature>
<evidence type="ECO:0000256" key="2">
    <source>
        <dbReference type="SAM" id="SignalP"/>
    </source>
</evidence>
<accession>A0A9N7UTS9</accession>
<dbReference type="EMBL" id="CADEAL010002236">
    <property type="protein sequence ID" value="CAB1439144.1"/>
    <property type="molecule type" value="Genomic_DNA"/>
</dbReference>
<keyword evidence="2" id="KW-0732">Signal</keyword>
<name>A0A9N7UTS9_PLEPL</name>
<dbReference type="AlphaFoldDB" id="A0A9N7UTS9"/>
<protein>
    <submittedName>
        <fullName evidence="3">Uncharacterized protein</fullName>
    </submittedName>
</protein>
<gene>
    <name evidence="3" type="ORF">PLEPLA_LOCUS26974</name>
</gene>
<keyword evidence="4" id="KW-1185">Reference proteome</keyword>
<evidence type="ECO:0000256" key="1">
    <source>
        <dbReference type="SAM" id="MobiDB-lite"/>
    </source>
</evidence>
<evidence type="ECO:0000313" key="4">
    <source>
        <dbReference type="Proteomes" id="UP001153269"/>
    </source>
</evidence>
<dbReference type="Proteomes" id="UP001153269">
    <property type="component" value="Unassembled WGS sequence"/>
</dbReference>
<sequence length="194" mass="21580">MHILAILFYFFSTIWHGTDYRKPKAQGQVCIFLVAPGCQRLQCACQSLSSLTEGLMTGKEKERPTVLSSFAPVKATTVPTPHPSSQRVQHLTALASAKWQKFVSSMSERIGPLIPGAPLWIPAGSVHPIELRLGRVAPGRHTNGDVNVSRPVRHRGLIVGEEQVEPKALTKEEKPVQPGKKFWFDSPLKWRRAE</sequence>
<feature type="chain" id="PRO_5040176581" evidence="2">
    <location>
        <begin position="21"/>
        <end position="194"/>
    </location>
</feature>
<organism evidence="3 4">
    <name type="scientific">Pleuronectes platessa</name>
    <name type="common">European plaice</name>
    <dbReference type="NCBI Taxonomy" id="8262"/>
    <lineage>
        <taxon>Eukaryota</taxon>
        <taxon>Metazoa</taxon>
        <taxon>Chordata</taxon>
        <taxon>Craniata</taxon>
        <taxon>Vertebrata</taxon>
        <taxon>Euteleostomi</taxon>
        <taxon>Actinopterygii</taxon>
        <taxon>Neopterygii</taxon>
        <taxon>Teleostei</taxon>
        <taxon>Neoteleostei</taxon>
        <taxon>Acanthomorphata</taxon>
        <taxon>Carangaria</taxon>
        <taxon>Pleuronectiformes</taxon>
        <taxon>Pleuronectoidei</taxon>
        <taxon>Pleuronectidae</taxon>
        <taxon>Pleuronectes</taxon>
    </lineage>
</organism>
<proteinExistence type="predicted"/>
<evidence type="ECO:0000313" key="3">
    <source>
        <dbReference type="EMBL" id="CAB1439144.1"/>
    </source>
</evidence>